<reference evidence="13" key="1">
    <citation type="submission" date="2013-07" db="EMBL/GenBank/DDBJ databases">
        <authorList>
            <person name="Geib S."/>
        </authorList>
    </citation>
    <scope>NUCLEOTIDE SEQUENCE</scope>
</reference>
<comment type="function">
    <text evidence="1">Alpha-L-fucosidase is responsible for hydrolyzing the alpha-1,6-linked fucose joined to the reducing-end N-acetylglucosamine of the carbohydrate moieties of glycoproteins.</text>
</comment>
<dbReference type="PRINTS" id="PR00741">
    <property type="entry name" value="GLHYDRLASE29"/>
</dbReference>
<dbReference type="InterPro" id="IPR017853">
    <property type="entry name" value="GH"/>
</dbReference>
<name>W8BZT3_CERCA</name>
<feature type="domain" description="Alpha-L-fucosidase C-terminal" evidence="12">
    <location>
        <begin position="367"/>
        <end position="483"/>
    </location>
</feature>
<dbReference type="GO" id="GO:0005764">
    <property type="term" value="C:lysosome"/>
    <property type="evidence" value="ECO:0007669"/>
    <property type="project" value="TreeGrafter"/>
</dbReference>
<dbReference type="InterPro" id="IPR000933">
    <property type="entry name" value="Glyco_hydro_29"/>
</dbReference>
<keyword evidence="5 10" id="KW-0378">Hydrolase</keyword>
<dbReference type="GO" id="GO:0016139">
    <property type="term" value="P:glycoside catabolic process"/>
    <property type="evidence" value="ECO:0007669"/>
    <property type="project" value="TreeGrafter"/>
</dbReference>
<evidence type="ECO:0000256" key="1">
    <source>
        <dbReference type="ARBA" id="ARBA00004071"/>
    </source>
</evidence>
<evidence type="ECO:0000256" key="7">
    <source>
        <dbReference type="ARBA" id="ARBA00023295"/>
    </source>
</evidence>
<dbReference type="InterPro" id="IPR013780">
    <property type="entry name" value="Glyco_hydro_b"/>
</dbReference>
<evidence type="ECO:0000313" key="13">
    <source>
        <dbReference type="EMBL" id="JAB94789.1"/>
    </source>
</evidence>
<organism evidence="13">
    <name type="scientific">Ceratitis capitata</name>
    <name type="common">Mediterranean fruit fly</name>
    <name type="synonym">Tephritis capitata</name>
    <dbReference type="NCBI Taxonomy" id="7213"/>
    <lineage>
        <taxon>Eukaryota</taxon>
        <taxon>Metazoa</taxon>
        <taxon>Ecdysozoa</taxon>
        <taxon>Arthropoda</taxon>
        <taxon>Hexapoda</taxon>
        <taxon>Insecta</taxon>
        <taxon>Pterygota</taxon>
        <taxon>Neoptera</taxon>
        <taxon>Endopterygota</taxon>
        <taxon>Diptera</taxon>
        <taxon>Brachycera</taxon>
        <taxon>Muscomorpha</taxon>
        <taxon>Tephritoidea</taxon>
        <taxon>Tephritidae</taxon>
        <taxon>Ceratitis</taxon>
        <taxon>Ceratitis</taxon>
    </lineage>
</organism>
<protein>
    <recommendedName>
        <fullName evidence="8">Putative alpha-L-fucosidase</fullName>
        <ecNumber evidence="3">3.2.1.51</ecNumber>
    </recommendedName>
    <alternativeName>
        <fullName evidence="9">Alpha-L-fucoside fucohydrolase</fullName>
    </alternativeName>
</protein>
<evidence type="ECO:0000259" key="12">
    <source>
        <dbReference type="Pfam" id="PF16757"/>
    </source>
</evidence>
<dbReference type="Pfam" id="PF01120">
    <property type="entry name" value="Alpha_L_fucos"/>
    <property type="match status" value="1"/>
</dbReference>
<evidence type="ECO:0000256" key="9">
    <source>
        <dbReference type="ARBA" id="ARBA00081661"/>
    </source>
</evidence>
<dbReference type="AlphaFoldDB" id="W8BZT3"/>
<evidence type="ECO:0000256" key="4">
    <source>
        <dbReference type="ARBA" id="ARBA00022729"/>
    </source>
</evidence>
<dbReference type="PANTHER" id="PTHR10030:SF37">
    <property type="entry name" value="ALPHA-L-FUCOSIDASE-RELATED"/>
    <property type="match status" value="1"/>
</dbReference>
<evidence type="ECO:0000256" key="5">
    <source>
        <dbReference type="ARBA" id="ARBA00022801"/>
    </source>
</evidence>
<accession>W8BZT3</accession>
<dbReference type="EMBL" id="GAMC01011766">
    <property type="protein sequence ID" value="JAB94789.1"/>
    <property type="molecule type" value="mRNA"/>
</dbReference>
<keyword evidence="4 10" id="KW-0732">Signal</keyword>
<dbReference type="GO" id="GO:0004560">
    <property type="term" value="F:alpha-L-fucosidase activity"/>
    <property type="evidence" value="ECO:0007669"/>
    <property type="project" value="UniProtKB-EC"/>
</dbReference>
<comment type="similarity">
    <text evidence="2 10">Belongs to the glycosyl hydrolase 29 family.</text>
</comment>
<evidence type="ECO:0000259" key="11">
    <source>
        <dbReference type="Pfam" id="PF01120"/>
    </source>
</evidence>
<feature type="domain" description="Glycoside hydrolase family 29 N-terminal" evidence="11">
    <location>
        <begin position="18"/>
        <end position="356"/>
    </location>
</feature>
<gene>
    <name evidence="13" type="primary">FUCO</name>
</gene>
<evidence type="ECO:0000256" key="8">
    <source>
        <dbReference type="ARBA" id="ARBA00074133"/>
    </source>
</evidence>
<dbReference type="SUPFAM" id="SSF51445">
    <property type="entry name" value="(Trans)glycosidases"/>
    <property type="match status" value="1"/>
</dbReference>
<proteinExistence type="evidence at transcript level"/>
<keyword evidence="6" id="KW-0325">Glycoprotein</keyword>
<feature type="chain" id="PRO_5016197114" description="Putative alpha-L-fucosidase" evidence="10">
    <location>
        <begin position="21"/>
        <end position="487"/>
    </location>
</feature>
<dbReference type="SMART" id="SM00812">
    <property type="entry name" value="Alpha_L_fucos"/>
    <property type="match status" value="1"/>
</dbReference>
<sequence length="487" mass="56867">MLRWLLLSAAFICLICPSKAALERYEPNWASLDERPLPSWYDEAKIGIFIHWGVYSVPSFGSEWFWEDWLNLRYPNYLSFMKNNYKPSFAYQEFAHEFTAELFNATKWALLFRDSGAKYVVLTSKHHDGYTLWPSTSSFSWNSMDVGPKRDIIRELSTAIRKESSLKFGLYYSLFEWFNRLYINDKLHLFLQQNYVERKMRPEQMELINEYLPEILWSDGDWEAPAKYWKAEEFIAWLYNDSPVRDTIVTNDRWGFGTACHHGDFYNCQDRYNPGILQPHKWENAFTLDKSSWGQRFDVELNDFMTSEELIGEVVKTVSCNGNALINVGPTKYGTILPIFEERLRDMGKWLSVNGEAIYGSKPWIYQNDSVTPNVWYTQKLDPTNSSAIIYAIVLKYPYDTNEIDLYPIGNLSKDTKSNVILFGYEDEITTDMSVADMSVSLVGMESAQLDWSLNGNRLHIVLPPKNHIDKNGLKFAWTFKITKKGF</sequence>
<dbReference type="InterPro" id="IPR016286">
    <property type="entry name" value="FUC_metazoa-typ"/>
</dbReference>
<evidence type="ECO:0000256" key="10">
    <source>
        <dbReference type="PIRNR" id="PIRNR001092"/>
    </source>
</evidence>
<evidence type="ECO:0000256" key="2">
    <source>
        <dbReference type="ARBA" id="ARBA00007951"/>
    </source>
</evidence>
<dbReference type="PANTHER" id="PTHR10030">
    <property type="entry name" value="ALPHA-L-FUCOSIDASE"/>
    <property type="match status" value="1"/>
</dbReference>
<dbReference type="OrthoDB" id="6039950at2759"/>
<feature type="signal peptide" evidence="10">
    <location>
        <begin position="1"/>
        <end position="20"/>
    </location>
</feature>
<dbReference type="GO" id="GO:0006004">
    <property type="term" value="P:fucose metabolic process"/>
    <property type="evidence" value="ECO:0007669"/>
    <property type="project" value="InterPro"/>
</dbReference>
<keyword evidence="7 10" id="KW-0326">Glycosidase</keyword>
<dbReference type="FunFam" id="3.20.20.80:FF:000027">
    <property type="entry name" value="Alpha-L-fucosidase"/>
    <property type="match status" value="1"/>
</dbReference>
<dbReference type="EC" id="3.2.1.51" evidence="3"/>
<dbReference type="InterPro" id="IPR057739">
    <property type="entry name" value="Glyco_hydro_29_N"/>
</dbReference>
<dbReference type="Gene3D" id="3.20.20.80">
    <property type="entry name" value="Glycosidases"/>
    <property type="match status" value="1"/>
</dbReference>
<dbReference type="InterPro" id="IPR031919">
    <property type="entry name" value="Fucosidase_C"/>
</dbReference>
<reference evidence="13" key="2">
    <citation type="journal article" date="2014" name="BMC Genomics">
        <title>A genomic perspective to assessing quality of mass-reared SIT flies used in Mediterranean fruit fly (Ceratitis capitata) eradication in California.</title>
        <authorList>
            <person name="Calla B."/>
            <person name="Hall B."/>
            <person name="Hou S."/>
            <person name="Geib S.M."/>
        </authorList>
    </citation>
    <scope>NUCLEOTIDE SEQUENCE</scope>
</reference>
<evidence type="ECO:0000256" key="3">
    <source>
        <dbReference type="ARBA" id="ARBA00012662"/>
    </source>
</evidence>
<dbReference type="Pfam" id="PF16757">
    <property type="entry name" value="Fucosidase_C"/>
    <property type="match status" value="1"/>
</dbReference>
<evidence type="ECO:0000256" key="6">
    <source>
        <dbReference type="ARBA" id="ARBA00023180"/>
    </source>
</evidence>
<dbReference type="PIRSF" id="PIRSF001092">
    <property type="entry name" value="Alpha-L-fucosidase"/>
    <property type="match status" value="1"/>
</dbReference>
<dbReference type="Gene3D" id="2.60.40.1180">
    <property type="entry name" value="Golgi alpha-mannosidase II"/>
    <property type="match status" value="1"/>
</dbReference>